<dbReference type="Pfam" id="PF03357">
    <property type="entry name" value="Snf7"/>
    <property type="match status" value="1"/>
</dbReference>
<name>A0A0G4IKU8_PLABS</name>
<evidence type="ECO:0000313" key="9">
    <source>
        <dbReference type="Proteomes" id="UP000290189"/>
    </source>
</evidence>
<keyword evidence="4" id="KW-0812">Transmembrane</keyword>
<evidence type="ECO:0000256" key="2">
    <source>
        <dbReference type="ARBA" id="ARBA00023054"/>
    </source>
</evidence>
<evidence type="ECO:0000256" key="4">
    <source>
        <dbReference type="SAM" id="Phobius"/>
    </source>
</evidence>
<evidence type="ECO:0000313" key="6">
    <source>
        <dbReference type="EMBL" id="CEO95784.1"/>
    </source>
</evidence>
<feature type="region of interest" description="Disordered" evidence="3">
    <location>
        <begin position="719"/>
        <end position="755"/>
    </location>
</feature>
<evidence type="ECO:0000313" key="8">
    <source>
        <dbReference type="Proteomes" id="UP000039324"/>
    </source>
</evidence>
<accession>A0A0G4IKU8</accession>
<keyword evidence="4" id="KW-0472">Membrane</keyword>
<dbReference type="SUPFAM" id="SSF81383">
    <property type="entry name" value="F-box domain"/>
    <property type="match status" value="1"/>
</dbReference>
<dbReference type="PANTHER" id="PTHR22761">
    <property type="entry name" value="CHARGED MULTIVESICULAR BODY PROTEIN"/>
    <property type="match status" value="1"/>
</dbReference>
<dbReference type="PROSITE" id="PS50181">
    <property type="entry name" value="FBOX"/>
    <property type="match status" value="1"/>
</dbReference>
<geneLocation type="mitochondrion" evidence="7"/>
<dbReference type="STRING" id="37360.A0A0G4IKU8"/>
<dbReference type="InterPro" id="IPR001810">
    <property type="entry name" value="F-box_dom"/>
</dbReference>
<dbReference type="Gene3D" id="1.10.287.1060">
    <property type="entry name" value="ESAT-6-like"/>
    <property type="match status" value="1"/>
</dbReference>
<dbReference type="GO" id="GO:0032511">
    <property type="term" value="P:late endosome to vacuole transport via multivesicular body sorting pathway"/>
    <property type="evidence" value="ECO:0007669"/>
    <property type="project" value="TreeGrafter"/>
</dbReference>
<protein>
    <recommendedName>
        <fullName evidence="5">F-box domain-containing protein</fullName>
    </recommendedName>
</protein>
<dbReference type="InterPro" id="IPR036047">
    <property type="entry name" value="F-box-like_dom_sf"/>
</dbReference>
<keyword evidence="4" id="KW-1133">Transmembrane helix</keyword>
<reference evidence="7 9" key="2">
    <citation type="submission" date="2018-03" db="EMBL/GenBank/DDBJ databases">
        <authorList>
            <person name="Fogelqvist J."/>
        </authorList>
    </citation>
    <scope>NUCLEOTIDE SEQUENCE [LARGE SCALE GENOMIC DNA]</scope>
</reference>
<reference evidence="6 8" key="1">
    <citation type="submission" date="2015-02" db="EMBL/GenBank/DDBJ databases">
        <authorList>
            <person name="Chooi Y.-H."/>
        </authorList>
    </citation>
    <scope>NUCLEOTIDE SEQUENCE [LARGE SCALE GENOMIC DNA]</scope>
    <source>
        <strain evidence="6">E3</strain>
    </source>
</reference>
<dbReference type="GO" id="GO:0006900">
    <property type="term" value="P:vesicle budding from membrane"/>
    <property type="evidence" value="ECO:0007669"/>
    <property type="project" value="TreeGrafter"/>
</dbReference>
<dbReference type="Proteomes" id="UP000290189">
    <property type="component" value="Unassembled WGS sequence"/>
</dbReference>
<dbReference type="EMBL" id="OVEO01000013">
    <property type="protein sequence ID" value="SPR00049.1"/>
    <property type="molecule type" value="Genomic_DNA"/>
</dbReference>
<dbReference type="InterPro" id="IPR005024">
    <property type="entry name" value="Snf7_fam"/>
</dbReference>
<evidence type="ECO:0000313" key="7">
    <source>
        <dbReference type="EMBL" id="SPR00049.1"/>
    </source>
</evidence>
<evidence type="ECO:0000259" key="5">
    <source>
        <dbReference type="PROSITE" id="PS50181"/>
    </source>
</evidence>
<keyword evidence="8" id="KW-1185">Reference proteome</keyword>
<feature type="transmembrane region" description="Helical" evidence="4">
    <location>
        <begin position="30"/>
        <end position="54"/>
    </location>
</feature>
<evidence type="ECO:0000256" key="3">
    <source>
        <dbReference type="SAM" id="MobiDB-lite"/>
    </source>
</evidence>
<gene>
    <name evidence="6" type="ORF">PBRA_004497</name>
    <name evidence="7" type="ORF">PLBR_LOCUS7264</name>
</gene>
<dbReference type="Proteomes" id="UP000039324">
    <property type="component" value="Unassembled WGS sequence"/>
</dbReference>
<proteinExistence type="inferred from homology"/>
<organism evidence="6 8">
    <name type="scientific">Plasmodiophora brassicae</name>
    <name type="common">Clubroot disease agent</name>
    <dbReference type="NCBI Taxonomy" id="37360"/>
    <lineage>
        <taxon>Eukaryota</taxon>
        <taxon>Sar</taxon>
        <taxon>Rhizaria</taxon>
        <taxon>Endomyxa</taxon>
        <taxon>Phytomyxea</taxon>
        <taxon>Plasmodiophorida</taxon>
        <taxon>Plasmodiophoridae</taxon>
        <taxon>Plasmodiophora</taxon>
    </lineage>
</organism>
<keyword evidence="2" id="KW-0175">Coiled coil</keyword>
<dbReference type="Gene3D" id="6.10.250.1710">
    <property type="match status" value="1"/>
</dbReference>
<dbReference type="EMBL" id="CDSF01000035">
    <property type="protein sequence ID" value="CEO95784.1"/>
    <property type="molecule type" value="Genomic_DNA"/>
</dbReference>
<dbReference type="PANTHER" id="PTHR22761:SF12">
    <property type="entry name" value="CHARGED MULTIVESICULAR BODY PROTEIN 5"/>
    <property type="match status" value="1"/>
</dbReference>
<comment type="similarity">
    <text evidence="1">Belongs to the SNF7 family.</text>
</comment>
<feature type="domain" description="F-box" evidence="5">
    <location>
        <begin position="27"/>
        <end position="75"/>
    </location>
</feature>
<dbReference type="OrthoDB" id="3973241at2759"/>
<dbReference type="GO" id="GO:0005771">
    <property type="term" value="C:multivesicular body"/>
    <property type="evidence" value="ECO:0007669"/>
    <property type="project" value="TreeGrafter"/>
</dbReference>
<dbReference type="AlphaFoldDB" id="A0A0G4IKU8"/>
<evidence type="ECO:0000256" key="1">
    <source>
        <dbReference type="ARBA" id="ARBA00006190"/>
    </source>
</evidence>
<sequence>MGSACHEANATTMLTRPGKRARLDRTGRDLLALPADIIAFILSCMGLDDLAVAFRCCRRMRSIMTRYDAFVYRRHVANPDFVAHVATWTTSWRTMAMQQNACIFCMKCQTIRPAQASIASPAGTMCVVCAPADRILHVHCAKNAFLFTTNDVREVMARKPGGMPVRSSRWITVGEARERLGSTTTLPDLLERHRQIIWSRQARPGEQRLIRSRRRQRLDAFLGARRLQVDGPVDEADSYVLSGRPAMKVVAAAAFRAWLRQNWALFLAGTRPSDAACLRFLSLPMAKFVATINQDRPGPPVLVGIGATAHLYPRVFEEEVAVMVQSLPFVADDVDAVVRAAGLDSDPAAVALEFIGAVIKGADLDGRMARRFQSVLQRPLQERTRLMAQFSATQVVWERACANSRDPSSLIAAIDKELESAAAWSLETRTAVMDALFTVTTDAASCPPVYIQAYLIEFIKAMQLDILALVASNQTIQHMYSLRELSIAMTKLMARDTLPCHVREKITTMSSVIQNYCRFVVGAGRGRAAGQRRDTAWLMAMQRFFGKKKDGKPPVTLDDASASMDARGDQLSAKIKKLDQELAAHKTALANAKTPGAKNLIKQKAMRTLKQKRMYEAQMETMGNQQFNIDQTRLTQQGLQDSITMVQAMKVANKELKKQFKQVNVAEVEDLRDDMEDLLEDADAMNEILGQSFGVPADIDEDALLDELDALDEQILQEEEAPAYLTESSSVPDAIPSMESKQAETATDARQAHLA</sequence>
<keyword evidence="7" id="KW-0496">Mitochondrion</keyword>